<accession>A0A1T5PAD9</accession>
<proteinExistence type="predicted"/>
<dbReference type="EMBL" id="FUZZ01000005">
    <property type="protein sequence ID" value="SKD09573.1"/>
    <property type="molecule type" value="Genomic_DNA"/>
</dbReference>
<name>A0A1T5PAD9_9BACT</name>
<keyword evidence="2" id="KW-1185">Reference proteome</keyword>
<dbReference type="AlphaFoldDB" id="A0A1T5PAD9"/>
<protein>
    <submittedName>
        <fullName evidence="1">Uncharacterized protein</fullName>
    </submittedName>
</protein>
<evidence type="ECO:0000313" key="2">
    <source>
        <dbReference type="Proteomes" id="UP000190166"/>
    </source>
</evidence>
<evidence type="ECO:0000313" key="1">
    <source>
        <dbReference type="EMBL" id="SKD09573.1"/>
    </source>
</evidence>
<dbReference type="STRING" id="393003.SAMN05660461_5462"/>
<sequence>MESLPNTMLLTDIYTGNGANISRFFFGLSLANKFFSYLLFRLSV</sequence>
<dbReference type="Proteomes" id="UP000190166">
    <property type="component" value="Unassembled WGS sequence"/>
</dbReference>
<organism evidence="1 2">
    <name type="scientific">Chitinophaga ginsengisegetis</name>
    <dbReference type="NCBI Taxonomy" id="393003"/>
    <lineage>
        <taxon>Bacteria</taxon>
        <taxon>Pseudomonadati</taxon>
        <taxon>Bacteroidota</taxon>
        <taxon>Chitinophagia</taxon>
        <taxon>Chitinophagales</taxon>
        <taxon>Chitinophagaceae</taxon>
        <taxon>Chitinophaga</taxon>
    </lineage>
</organism>
<gene>
    <name evidence="1" type="ORF">SAMN05660461_5462</name>
</gene>
<reference evidence="1 2" key="1">
    <citation type="submission" date="2017-02" db="EMBL/GenBank/DDBJ databases">
        <authorList>
            <person name="Peterson S.W."/>
        </authorList>
    </citation>
    <scope>NUCLEOTIDE SEQUENCE [LARGE SCALE GENOMIC DNA]</scope>
    <source>
        <strain evidence="1 2">DSM 18108</strain>
    </source>
</reference>